<dbReference type="EMBL" id="BART01011361">
    <property type="protein sequence ID" value="GAG84088.1"/>
    <property type="molecule type" value="Genomic_DNA"/>
</dbReference>
<accession>X1BJ18</accession>
<dbReference type="SUPFAM" id="SSF49842">
    <property type="entry name" value="TNF-like"/>
    <property type="match status" value="1"/>
</dbReference>
<feature type="non-terminal residue" evidence="1">
    <location>
        <position position="115"/>
    </location>
</feature>
<reference evidence="1" key="1">
    <citation type="journal article" date="2014" name="Front. Microbiol.">
        <title>High frequency of phylogenetically diverse reductive dehalogenase-homologous genes in deep subseafloor sedimentary metagenomes.</title>
        <authorList>
            <person name="Kawai M."/>
            <person name="Futagami T."/>
            <person name="Toyoda A."/>
            <person name="Takaki Y."/>
            <person name="Nishi S."/>
            <person name="Hori S."/>
            <person name="Arai W."/>
            <person name="Tsubouchi T."/>
            <person name="Morono Y."/>
            <person name="Uchiyama I."/>
            <person name="Ito T."/>
            <person name="Fujiyama A."/>
            <person name="Inagaki F."/>
            <person name="Takami H."/>
        </authorList>
    </citation>
    <scope>NUCLEOTIDE SEQUENCE</scope>
    <source>
        <strain evidence="1">Expedition CK06-06</strain>
    </source>
</reference>
<name>X1BJ18_9ZZZZ</name>
<protein>
    <recommendedName>
        <fullName evidence="2">C1q domain-containing protein</fullName>
    </recommendedName>
</protein>
<dbReference type="Gene3D" id="2.60.120.40">
    <property type="match status" value="1"/>
</dbReference>
<sequence>MGKKKVSIFSVLLFIVALLGLGTGVYSLYNYQQLVGQVESPKPLTRAFVDTSYSMLDTVWVKIDFDVLDYDVSGDFNLTTDRFICPTGGYYLISVMLTFSDMQDGETIRVGVFSE</sequence>
<proteinExistence type="predicted"/>
<evidence type="ECO:0000313" key="1">
    <source>
        <dbReference type="EMBL" id="GAG84088.1"/>
    </source>
</evidence>
<dbReference type="InterPro" id="IPR008983">
    <property type="entry name" value="Tumour_necrosis_fac-like_dom"/>
</dbReference>
<evidence type="ECO:0008006" key="2">
    <source>
        <dbReference type="Google" id="ProtNLM"/>
    </source>
</evidence>
<organism evidence="1">
    <name type="scientific">marine sediment metagenome</name>
    <dbReference type="NCBI Taxonomy" id="412755"/>
    <lineage>
        <taxon>unclassified sequences</taxon>
        <taxon>metagenomes</taxon>
        <taxon>ecological metagenomes</taxon>
    </lineage>
</organism>
<comment type="caution">
    <text evidence="1">The sequence shown here is derived from an EMBL/GenBank/DDBJ whole genome shotgun (WGS) entry which is preliminary data.</text>
</comment>
<dbReference type="AlphaFoldDB" id="X1BJ18"/>
<gene>
    <name evidence="1" type="ORF">S01H4_24243</name>
</gene>